<evidence type="ECO:0000256" key="1">
    <source>
        <dbReference type="SAM" id="MobiDB-lite"/>
    </source>
</evidence>
<sequence length="534" mass="59830">MEREAAARVLEALEQRQSPPLLARRLATLAPKASWVRFVEAQRGIARDEAHEDEHENGHEDEHKQHGTFRSSLYRRRGGRGKGTQILDEDDALERAVVGMQHRVSMSIWAAVLVCELTSLKTFLCGVLDVGSAQLGFWRDIAERPMRSSILRMAARPVPDLDALEVSLLVLMEALGDCELALRRIAQHWAQASPRRRRSIVRRILILELRICKLDGVSGSGVGDAEKQLACLESHVPFVRRTLPQCPATWSALWITCRDKASAWINKKILTHVTSPTQNLINELINFRELEARIEIFNKDDELALNECQLRLQELFAAETAQRAASKSPSAAALPPNAATARLSGKDLAQFTSAHEAFVRNPHRAILGGTRAMRPLLVNLYFVKAEIYYVLKAMHVLNRGSNFHFEMMAMVPAILAFRGIFRGLRTLLFSGGRHKISRSGHAIAKRLQYTLRDLEQLANRGAHIGDEAASLGRFLMLSHQLQVTVAEHLEPTMHTGERLRLKAFWRALASFSATTHAHDGLLGRFLMVLDDPAP</sequence>
<keyword evidence="3" id="KW-1185">Reference proteome</keyword>
<proteinExistence type="predicted"/>
<evidence type="ECO:0000313" key="3">
    <source>
        <dbReference type="Proteomes" id="UP000241890"/>
    </source>
</evidence>
<dbReference type="Pfam" id="PF08637">
    <property type="entry name" value="NCA2"/>
    <property type="match status" value="1"/>
</dbReference>
<evidence type="ECO:0000313" key="2">
    <source>
        <dbReference type="EMBL" id="GBG25321.1"/>
    </source>
</evidence>
<dbReference type="InParanoid" id="A0A2R5GB24"/>
<dbReference type="EMBL" id="BEYU01000012">
    <property type="protein sequence ID" value="GBG25321.1"/>
    <property type="molecule type" value="Genomic_DNA"/>
</dbReference>
<name>A0A2R5GB24_9STRA</name>
<comment type="caution">
    <text evidence="2">The sequence shown here is derived from an EMBL/GenBank/DDBJ whole genome shotgun (WGS) entry which is preliminary data.</text>
</comment>
<dbReference type="InterPro" id="IPR013946">
    <property type="entry name" value="NCA2-like"/>
</dbReference>
<evidence type="ECO:0008006" key="4">
    <source>
        <dbReference type="Google" id="ProtNLM"/>
    </source>
</evidence>
<feature type="compositionally biased region" description="Basic and acidic residues" evidence="1">
    <location>
        <begin position="49"/>
        <end position="65"/>
    </location>
</feature>
<protein>
    <recommendedName>
        <fullName evidence="4">Nuclear control of ATPase protein 2</fullName>
    </recommendedName>
</protein>
<reference evidence="2 3" key="1">
    <citation type="submission" date="2017-12" db="EMBL/GenBank/DDBJ databases">
        <title>Sequencing, de novo assembly and annotation of complete genome of a new Thraustochytrid species, strain FCC1311.</title>
        <authorList>
            <person name="Sedici K."/>
            <person name="Godart F."/>
            <person name="Aiese Cigliano R."/>
            <person name="Sanseverino W."/>
            <person name="Barakat M."/>
            <person name="Ortet P."/>
            <person name="Marechal E."/>
            <person name="Cagnac O."/>
            <person name="Amato A."/>
        </authorList>
    </citation>
    <scope>NUCLEOTIDE SEQUENCE [LARGE SCALE GENOMIC DNA]</scope>
</reference>
<organism evidence="2 3">
    <name type="scientific">Hondaea fermentalgiana</name>
    <dbReference type="NCBI Taxonomy" id="2315210"/>
    <lineage>
        <taxon>Eukaryota</taxon>
        <taxon>Sar</taxon>
        <taxon>Stramenopiles</taxon>
        <taxon>Bigyra</taxon>
        <taxon>Labyrinthulomycetes</taxon>
        <taxon>Thraustochytrida</taxon>
        <taxon>Thraustochytriidae</taxon>
        <taxon>Hondaea</taxon>
    </lineage>
</organism>
<gene>
    <name evidence="2" type="ORF">FCC1311_015392</name>
</gene>
<feature type="region of interest" description="Disordered" evidence="1">
    <location>
        <begin position="49"/>
        <end position="70"/>
    </location>
</feature>
<dbReference type="AlphaFoldDB" id="A0A2R5GB24"/>
<accession>A0A2R5GB24</accession>
<dbReference type="Proteomes" id="UP000241890">
    <property type="component" value="Unassembled WGS sequence"/>
</dbReference>